<dbReference type="RefSeq" id="WP_154073666.1">
    <property type="nucleotide sequence ID" value="NZ_LT670818.1"/>
</dbReference>
<evidence type="ECO:0000313" key="3">
    <source>
        <dbReference type="Proteomes" id="UP000190675"/>
    </source>
</evidence>
<protein>
    <submittedName>
        <fullName evidence="2">Uncharacterized protein</fullName>
    </submittedName>
</protein>
<gene>
    <name evidence="2" type="ORF">SAMN05444169_7617</name>
</gene>
<dbReference type="Proteomes" id="UP000190675">
    <property type="component" value="Chromosome I"/>
</dbReference>
<feature type="transmembrane region" description="Helical" evidence="1">
    <location>
        <begin position="24"/>
        <end position="45"/>
    </location>
</feature>
<dbReference type="AlphaFoldDB" id="A0A1M5T8Q8"/>
<evidence type="ECO:0000256" key="1">
    <source>
        <dbReference type="SAM" id="Phobius"/>
    </source>
</evidence>
<organism evidence="2 3">
    <name type="scientific">Bradyrhizobium erythrophlei</name>
    <dbReference type="NCBI Taxonomy" id="1437360"/>
    <lineage>
        <taxon>Bacteria</taxon>
        <taxon>Pseudomonadati</taxon>
        <taxon>Pseudomonadota</taxon>
        <taxon>Alphaproteobacteria</taxon>
        <taxon>Hyphomicrobiales</taxon>
        <taxon>Nitrobacteraceae</taxon>
        <taxon>Bradyrhizobium</taxon>
    </lineage>
</organism>
<reference evidence="2 3" key="1">
    <citation type="submission" date="2016-11" db="EMBL/GenBank/DDBJ databases">
        <authorList>
            <person name="Jaros S."/>
            <person name="Januszkiewicz K."/>
            <person name="Wedrychowicz H."/>
        </authorList>
    </citation>
    <scope>NUCLEOTIDE SEQUENCE [LARGE SCALE GENOMIC DNA]</scope>
    <source>
        <strain evidence="2 3">GAS242</strain>
    </source>
</reference>
<keyword evidence="1" id="KW-0472">Membrane</keyword>
<keyword evidence="1" id="KW-0812">Transmembrane</keyword>
<proteinExistence type="predicted"/>
<name>A0A1M5T8Q8_9BRAD</name>
<dbReference type="EMBL" id="LT670818">
    <property type="protein sequence ID" value="SHH47088.1"/>
    <property type="molecule type" value="Genomic_DNA"/>
</dbReference>
<keyword evidence="1" id="KW-1133">Transmembrane helix</keyword>
<accession>A0A1M5T8Q8</accession>
<evidence type="ECO:0000313" key="2">
    <source>
        <dbReference type="EMBL" id="SHH47088.1"/>
    </source>
</evidence>
<sequence>MADETKELIKEAIKEWMDEKVLQFGRWSLMTLACSGIFALVYFIMQMGGFHK</sequence>